<evidence type="ECO:0000259" key="3">
    <source>
        <dbReference type="PROSITE" id="PS51186"/>
    </source>
</evidence>
<sequence length="208" mass="23049">MDYIVHPCTPEDEPSWLRCRVLAFLDTQNHDDVHAAHPVPDPDVADPADSLQWVAVVRDGPDAGTVAGILDASVGVADGDDAGLATIDTLAVHPDHLRRGLAGRLFEAVLERLPERVRHVDAWTREDEAANAWYRAHGFARDHVYLQVHLESWVDGDDVAALIRTPPALSAPVKGLFHASLEDEAWIRERFHRVVRVSRYVRPVGMTG</sequence>
<organism evidence="4 5">
    <name type="scientific">Micrococcus endophyticus</name>
    <dbReference type="NCBI Taxonomy" id="455343"/>
    <lineage>
        <taxon>Bacteria</taxon>
        <taxon>Bacillati</taxon>
        <taxon>Actinomycetota</taxon>
        <taxon>Actinomycetes</taxon>
        <taxon>Micrococcales</taxon>
        <taxon>Micrococcaceae</taxon>
        <taxon>Micrococcus</taxon>
    </lineage>
</organism>
<dbReference type="SUPFAM" id="SSF55729">
    <property type="entry name" value="Acyl-CoA N-acyltransferases (Nat)"/>
    <property type="match status" value="1"/>
</dbReference>
<evidence type="ECO:0000313" key="4">
    <source>
        <dbReference type="EMBL" id="MBB5848565.1"/>
    </source>
</evidence>
<keyword evidence="4" id="KW-0687">Ribonucleoprotein</keyword>
<comment type="caution">
    <text evidence="4">The sequence shown here is derived from an EMBL/GenBank/DDBJ whole genome shotgun (WGS) entry which is preliminary data.</text>
</comment>
<dbReference type="AlphaFoldDB" id="A0A7W9N024"/>
<feature type="domain" description="N-acetyltransferase" evidence="3">
    <location>
        <begin position="3"/>
        <end position="160"/>
    </location>
</feature>
<keyword evidence="5" id="KW-1185">Reference proteome</keyword>
<dbReference type="Proteomes" id="UP000567246">
    <property type="component" value="Unassembled WGS sequence"/>
</dbReference>
<evidence type="ECO:0000256" key="1">
    <source>
        <dbReference type="ARBA" id="ARBA00022679"/>
    </source>
</evidence>
<reference evidence="4 5" key="1">
    <citation type="submission" date="2020-08" db="EMBL/GenBank/DDBJ databases">
        <title>Sequencing the genomes of 1000 actinobacteria strains.</title>
        <authorList>
            <person name="Klenk H.-P."/>
        </authorList>
    </citation>
    <scope>NUCLEOTIDE SEQUENCE [LARGE SCALE GENOMIC DNA]</scope>
    <source>
        <strain evidence="4 5">DSM 17945</strain>
    </source>
</reference>
<dbReference type="Gene3D" id="3.40.630.30">
    <property type="match status" value="1"/>
</dbReference>
<protein>
    <submittedName>
        <fullName evidence="4">Ribosomal protein S18 acetylase RimI-like enzyme</fullName>
    </submittedName>
</protein>
<dbReference type="GO" id="GO:0005840">
    <property type="term" value="C:ribosome"/>
    <property type="evidence" value="ECO:0007669"/>
    <property type="project" value="UniProtKB-KW"/>
</dbReference>
<keyword evidence="4" id="KW-0689">Ribosomal protein</keyword>
<dbReference type="InterPro" id="IPR016181">
    <property type="entry name" value="Acyl_CoA_acyltransferase"/>
</dbReference>
<dbReference type="Pfam" id="PF00583">
    <property type="entry name" value="Acetyltransf_1"/>
    <property type="match status" value="1"/>
</dbReference>
<proteinExistence type="predicted"/>
<dbReference type="InterPro" id="IPR000182">
    <property type="entry name" value="GNAT_dom"/>
</dbReference>
<dbReference type="EMBL" id="JACHMW010000001">
    <property type="protein sequence ID" value="MBB5848565.1"/>
    <property type="molecule type" value="Genomic_DNA"/>
</dbReference>
<evidence type="ECO:0000313" key="5">
    <source>
        <dbReference type="Proteomes" id="UP000567246"/>
    </source>
</evidence>
<keyword evidence="1" id="KW-0808">Transferase</keyword>
<dbReference type="PROSITE" id="PS51186">
    <property type="entry name" value="GNAT"/>
    <property type="match status" value="1"/>
</dbReference>
<evidence type="ECO:0000256" key="2">
    <source>
        <dbReference type="ARBA" id="ARBA00023315"/>
    </source>
</evidence>
<dbReference type="InterPro" id="IPR050832">
    <property type="entry name" value="Bact_Acetyltransf"/>
</dbReference>
<dbReference type="PANTHER" id="PTHR43877">
    <property type="entry name" value="AMINOALKYLPHOSPHONATE N-ACETYLTRANSFERASE-RELATED-RELATED"/>
    <property type="match status" value="1"/>
</dbReference>
<keyword evidence="2" id="KW-0012">Acyltransferase</keyword>
<name>A0A7W9N024_9MICC</name>
<dbReference type="RefSeq" id="WP_184171750.1">
    <property type="nucleotide sequence ID" value="NZ_BAABAG010000001.1"/>
</dbReference>
<dbReference type="GO" id="GO:0016747">
    <property type="term" value="F:acyltransferase activity, transferring groups other than amino-acyl groups"/>
    <property type="evidence" value="ECO:0007669"/>
    <property type="project" value="InterPro"/>
</dbReference>
<dbReference type="CDD" id="cd04301">
    <property type="entry name" value="NAT_SF"/>
    <property type="match status" value="1"/>
</dbReference>
<accession>A0A7W9N024</accession>
<gene>
    <name evidence="4" type="ORF">HDA33_001129</name>
</gene>